<dbReference type="InterPro" id="IPR002575">
    <property type="entry name" value="Aminoglycoside_PTrfase"/>
</dbReference>
<comment type="caution">
    <text evidence="2">The sequence shown here is derived from an EMBL/GenBank/DDBJ whole genome shotgun (WGS) entry which is preliminary data.</text>
</comment>
<evidence type="ECO:0000259" key="1">
    <source>
        <dbReference type="Pfam" id="PF01636"/>
    </source>
</evidence>
<dbReference type="SUPFAM" id="SSF56112">
    <property type="entry name" value="Protein kinase-like (PK-like)"/>
    <property type="match status" value="1"/>
</dbReference>
<gene>
    <name evidence="2" type="ORF">GPZ80_19920</name>
</gene>
<evidence type="ECO:0000313" key="2">
    <source>
        <dbReference type="EMBL" id="MBC6449434.1"/>
    </source>
</evidence>
<feature type="domain" description="Aminoglycoside phosphotransferase" evidence="1">
    <location>
        <begin position="110"/>
        <end position="163"/>
    </location>
</feature>
<dbReference type="Proteomes" id="UP000734823">
    <property type="component" value="Unassembled WGS sequence"/>
</dbReference>
<keyword evidence="3" id="KW-1185">Reference proteome</keyword>
<accession>A0ABR7LAP5</accession>
<dbReference type="InterPro" id="IPR011009">
    <property type="entry name" value="Kinase-like_dom_sf"/>
</dbReference>
<dbReference type="Gene3D" id="3.90.1200.10">
    <property type="match status" value="1"/>
</dbReference>
<name>A0ABR7LAP5_9PSEU</name>
<dbReference type="Pfam" id="PF01636">
    <property type="entry name" value="APH"/>
    <property type="match status" value="1"/>
</dbReference>
<organism evidence="2 3">
    <name type="scientific">Actinokineospora xionganensis</name>
    <dbReference type="NCBI Taxonomy" id="2684470"/>
    <lineage>
        <taxon>Bacteria</taxon>
        <taxon>Bacillati</taxon>
        <taxon>Actinomycetota</taxon>
        <taxon>Actinomycetes</taxon>
        <taxon>Pseudonocardiales</taxon>
        <taxon>Pseudonocardiaceae</taxon>
        <taxon>Actinokineospora</taxon>
    </lineage>
</organism>
<evidence type="ECO:0000313" key="3">
    <source>
        <dbReference type="Proteomes" id="UP000734823"/>
    </source>
</evidence>
<protein>
    <submittedName>
        <fullName evidence="2">Aminoglycoside phosphotransferase family protein</fullName>
    </submittedName>
</protein>
<reference evidence="2 3" key="1">
    <citation type="submission" date="2020-06" db="EMBL/GenBank/DDBJ databases">
        <title>Actinokineospora xiongansis sp. nov., isolated from soil of Baiyangdian.</title>
        <authorList>
            <person name="Zhang X."/>
        </authorList>
    </citation>
    <scope>NUCLEOTIDE SEQUENCE [LARGE SCALE GENOMIC DNA]</scope>
    <source>
        <strain evidence="2 3">HBU206404</strain>
    </source>
</reference>
<sequence length="253" mass="27595">MEEVPLTGGNASTGVVRVGDTVRRPAGPWTPSVHALLTHLRSVGFPGAPRPLGIDERGREVLEFVPGEVPWPVAGTQLEPDRALVVVGRLIRDFHDAVADFVPPAGATWQVLIPADGAETIAHHDLAPWNLVVSEARWAFIDWDTAAPGTRLWDLAYAAQSFAALTAGVPTDVAARRLRLLVDAYVLDEPQRHALLRLLGPRAWSMRDFLAAQAAAGTQPWARLWLEGHGTAWRLTAEHIDRHAESWAKALLD</sequence>
<dbReference type="EMBL" id="JABVED010000011">
    <property type="protein sequence ID" value="MBC6449434.1"/>
    <property type="molecule type" value="Genomic_DNA"/>
</dbReference>
<proteinExistence type="predicted"/>